<name>A0ABW3MT25_9PSEU</name>
<gene>
    <name evidence="2" type="ORF">ACFQ1S_46655</name>
</gene>
<dbReference type="InterPro" id="IPR013595">
    <property type="entry name" value="Pept_S33_TAP-like_C"/>
</dbReference>
<dbReference type="Pfam" id="PF08386">
    <property type="entry name" value="Abhydrolase_4"/>
    <property type="match status" value="1"/>
</dbReference>
<dbReference type="EMBL" id="JBHTIS010004520">
    <property type="protein sequence ID" value="MFD1052554.1"/>
    <property type="molecule type" value="Genomic_DNA"/>
</dbReference>
<dbReference type="Gene3D" id="3.40.50.1820">
    <property type="entry name" value="alpha/beta hydrolase"/>
    <property type="match status" value="1"/>
</dbReference>
<organism evidence="2 3">
    <name type="scientific">Kibdelosporangium lantanae</name>
    <dbReference type="NCBI Taxonomy" id="1497396"/>
    <lineage>
        <taxon>Bacteria</taxon>
        <taxon>Bacillati</taxon>
        <taxon>Actinomycetota</taxon>
        <taxon>Actinomycetes</taxon>
        <taxon>Pseudonocardiales</taxon>
        <taxon>Pseudonocardiaceae</taxon>
        <taxon>Kibdelosporangium</taxon>
    </lineage>
</organism>
<dbReference type="GO" id="GO:0016787">
    <property type="term" value="F:hydrolase activity"/>
    <property type="evidence" value="ECO:0007669"/>
    <property type="project" value="UniProtKB-KW"/>
</dbReference>
<keyword evidence="2" id="KW-0378">Hydrolase</keyword>
<protein>
    <submittedName>
        <fullName evidence="2">Alpha/beta fold hydrolase</fullName>
    </submittedName>
</protein>
<feature type="non-terminal residue" evidence="2">
    <location>
        <position position="1"/>
    </location>
</feature>
<dbReference type="SUPFAM" id="SSF53474">
    <property type="entry name" value="alpha/beta-Hydrolases"/>
    <property type="match status" value="1"/>
</dbReference>
<keyword evidence="3" id="KW-1185">Reference proteome</keyword>
<reference evidence="3" key="1">
    <citation type="journal article" date="2019" name="Int. J. Syst. Evol. Microbiol.">
        <title>The Global Catalogue of Microorganisms (GCM) 10K type strain sequencing project: providing services to taxonomists for standard genome sequencing and annotation.</title>
        <authorList>
            <consortium name="The Broad Institute Genomics Platform"/>
            <consortium name="The Broad Institute Genome Sequencing Center for Infectious Disease"/>
            <person name="Wu L."/>
            <person name="Ma J."/>
        </authorList>
    </citation>
    <scope>NUCLEOTIDE SEQUENCE [LARGE SCALE GENOMIC DNA]</scope>
    <source>
        <strain evidence="3">JCM 31486</strain>
    </source>
</reference>
<evidence type="ECO:0000313" key="3">
    <source>
        <dbReference type="Proteomes" id="UP001597045"/>
    </source>
</evidence>
<evidence type="ECO:0000313" key="2">
    <source>
        <dbReference type="EMBL" id="MFD1052554.1"/>
    </source>
</evidence>
<accession>A0ABW3MT25</accession>
<sequence length="114" mass="12210">LRGRADRPDYVDMLTTVSVPALVVVGTEDEYTPVSVARRMHDLIPGSALAIIEGAAHLPNLERQTGFNQAVQQQVRVSFGQRCVPAHPGPAQVGEIVIHGRHPGLSCAGCHLDI</sequence>
<proteinExistence type="predicted"/>
<dbReference type="InterPro" id="IPR029058">
    <property type="entry name" value="AB_hydrolase_fold"/>
</dbReference>
<evidence type="ECO:0000259" key="1">
    <source>
        <dbReference type="Pfam" id="PF08386"/>
    </source>
</evidence>
<comment type="caution">
    <text evidence="2">The sequence shown here is derived from an EMBL/GenBank/DDBJ whole genome shotgun (WGS) entry which is preliminary data.</text>
</comment>
<dbReference type="Proteomes" id="UP001597045">
    <property type="component" value="Unassembled WGS sequence"/>
</dbReference>
<feature type="domain" description="Peptidase S33 tripeptidyl aminopeptidase-like C-terminal" evidence="1">
    <location>
        <begin position="16"/>
        <end position="72"/>
    </location>
</feature>